<dbReference type="RefSeq" id="WP_183933314.1">
    <property type="nucleotide sequence ID" value="NZ_JACICF010000001.1"/>
</dbReference>
<gene>
    <name evidence="2" type="ORF">FHS50_001044</name>
</gene>
<evidence type="ECO:0000313" key="3">
    <source>
        <dbReference type="Proteomes" id="UP000578569"/>
    </source>
</evidence>
<evidence type="ECO:0000313" key="2">
    <source>
        <dbReference type="EMBL" id="MBB3764021.1"/>
    </source>
</evidence>
<keyword evidence="3" id="KW-1185">Reference proteome</keyword>
<dbReference type="InterPro" id="IPR028087">
    <property type="entry name" value="Tad_N"/>
</dbReference>
<proteinExistence type="predicted"/>
<dbReference type="Pfam" id="PF13400">
    <property type="entry name" value="Tad"/>
    <property type="match status" value="1"/>
</dbReference>
<sequence length="426" mass="44013">MLKAFKSLLNDKRGNVLVIVGASMPLLVGSAGLATDTIQWVTWKRQLQRAADSAAFAGVYADMQGQDIPLAIDKDITHNNTTGIALLSAPSISYPADTATYQNAVQVELEIQKRLSFSSLFLADPPVIRASATAAVVPTGEYCVVSLENTPTTGITATGSSSLSLGCGMITNSTSLDAAVAKGSSSVTASPIAAVGGIDTTGNWGSGTDFLPFTVAQEDPFESVTANPPWSCANGKLSVKPGVTVTVTNDSSDPTKNCYTAMDIKGEVNFEPGVYYISGGDFTANSSADINAPNGVTFVMTNVSSGPLAPIGNVDFNGSAEITIEAPDTGPFKGIAIYQDRRATSTASASASSPNKINGNSDSHFRGAFYFPKQQVTFTGTAGMSTACVQMVARRVYFSGNSAISNSCPAGSGSGAFKGRHVRLVG</sequence>
<dbReference type="EMBL" id="JACICF010000001">
    <property type="protein sequence ID" value="MBB3764021.1"/>
    <property type="molecule type" value="Genomic_DNA"/>
</dbReference>
<feature type="domain" description="Putative Flp pilus-assembly TadG-like N-terminal" evidence="1">
    <location>
        <begin position="14"/>
        <end position="59"/>
    </location>
</feature>
<comment type="caution">
    <text evidence="2">The sequence shown here is derived from an EMBL/GenBank/DDBJ whole genome shotgun (WGS) entry which is preliminary data.</text>
</comment>
<accession>A0A839YUW6</accession>
<protein>
    <submittedName>
        <fullName evidence="2">Flp pilus assembly protein TadG</fullName>
    </submittedName>
</protein>
<reference evidence="2 3" key="1">
    <citation type="submission" date="2020-08" db="EMBL/GenBank/DDBJ databases">
        <title>Genomic Encyclopedia of Type Strains, Phase IV (KMG-IV): sequencing the most valuable type-strain genomes for metagenomic binning, comparative biology and taxonomic classification.</title>
        <authorList>
            <person name="Goeker M."/>
        </authorList>
    </citation>
    <scope>NUCLEOTIDE SEQUENCE [LARGE SCALE GENOMIC DNA]</scope>
    <source>
        <strain evidence="2 3">DSM 24194</strain>
    </source>
</reference>
<name>A0A839YUW6_9SPHN</name>
<organism evidence="2 3">
    <name type="scientific">Sphingomicrobium lutaoense</name>
    <dbReference type="NCBI Taxonomy" id="515949"/>
    <lineage>
        <taxon>Bacteria</taxon>
        <taxon>Pseudomonadati</taxon>
        <taxon>Pseudomonadota</taxon>
        <taxon>Alphaproteobacteria</taxon>
        <taxon>Sphingomonadales</taxon>
        <taxon>Sphingomonadaceae</taxon>
        <taxon>Sphingomicrobium</taxon>
    </lineage>
</organism>
<dbReference type="Proteomes" id="UP000578569">
    <property type="component" value="Unassembled WGS sequence"/>
</dbReference>
<evidence type="ECO:0000259" key="1">
    <source>
        <dbReference type="Pfam" id="PF13400"/>
    </source>
</evidence>
<dbReference type="AlphaFoldDB" id="A0A839YUW6"/>